<dbReference type="GO" id="GO:1902884">
    <property type="term" value="P:positive regulation of response to oxidative stress"/>
    <property type="evidence" value="ECO:0007669"/>
    <property type="project" value="InterPro"/>
</dbReference>
<accession>A0A8S1GMD2</accession>
<name>A0A8S1GMD2_9PELO</name>
<sequence>MAKMYHYFLKVHFDSNGLRKEPRSQLLISNLPIMQTVAIDAAPGDRESMARLLHNFTVAALVFVVYKLWTRRSPSDISERGPSCANSTQISLKPQKLFSAQSLCVGEKLKECVPPFVSFRQQYRFSKKYSLLGCAIEKNFSTFLTAILCFLHDEEGFQKNNRTLDREIFHHRLCAKQNEATSMSEMGNRNWTLLAVIRDPVERFVSGFVDKCLREQTWKAHRERCNGCRTNLTCFVEVEYSRMMHYTKHRRHVSFDDDHFFPQSWRCEFASSMSKYHLLKLNAEKPAAFFDALVDLLQRSHVSDASIEFIDVSLRSKRTRHSTVNSPERTAVLREIRGSRRLTSRLVQMYFYDFVLFGFPLPQIPAT</sequence>
<dbReference type="Proteomes" id="UP000835052">
    <property type="component" value="Unassembled WGS sequence"/>
</dbReference>
<gene>
    <name evidence="1" type="ORF">CAUJ_LOCUS436</name>
</gene>
<dbReference type="Pfam" id="PF03567">
    <property type="entry name" value="Sulfotransfer_2"/>
    <property type="match status" value="1"/>
</dbReference>
<keyword evidence="2" id="KW-1185">Reference proteome</keyword>
<dbReference type="EMBL" id="CAJGYM010000001">
    <property type="protein sequence ID" value="CAD6184517.1"/>
    <property type="molecule type" value="Genomic_DNA"/>
</dbReference>
<proteinExistence type="predicted"/>
<dbReference type="InterPro" id="IPR005331">
    <property type="entry name" value="Sulfotransferase"/>
</dbReference>
<dbReference type="PANTHER" id="PTHR22900:SF13">
    <property type="entry name" value="CARBOHYDRATE SULFOTRANSFERASE-RELATED"/>
    <property type="match status" value="1"/>
</dbReference>
<protein>
    <recommendedName>
        <fullName evidence="3">Sulfotransferase domain-containing protein</fullName>
    </recommendedName>
</protein>
<dbReference type="GO" id="GO:0047756">
    <property type="term" value="F:chondroitin 4-sulfotransferase activity"/>
    <property type="evidence" value="ECO:0007669"/>
    <property type="project" value="InterPro"/>
</dbReference>
<reference evidence="1" key="1">
    <citation type="submission" date="2020-10" db="EMBL/GenBank/DDBJ databases">
        <authorList>
            <person name="Kikuchi T."/>
        </authorList>
    </citation>
    <scope>NUCLEOTIDE SEQUENCE</scope>
    <source>
        <strain evidence="1">NKZ352</strain>
    </source>
</reference>
<dbReference type="OrthoDB" id="408912at2759"/>
<evidence type="ECO:0000313" key="2">
    <source>
        <dbReference type="Proteomes" id="UP000835052"/>
    </source>
</evidence>
<comment type="caution">
    <text evidence="1">The sequence shown here is derived from an EMBL/GenBank/DDBJ whole genome shotgun (WGS) entry which is preliminary data.</text>
</comment>
<dbReference type="GO" id="GO:0050650">
    <property type="term" value="P:chondroitin sulfate proteoglycan biosynthetic process"/>
    <property type="evidence" value="ECO:0007669"/>
    <property type="project" value="InterPro"/>
</dbReference>
<evidence type="ECO:0000313" key="1">
    <source>
        <dbReference type="EMBL" id="CAD6184517.1"/>
    </source>
</evidence>
<dbReference type="InterPro" id="IPR007669">
    <property type="entry name" value="Chst-1-like"/>
</dbReference>
<dbReference type="GO" id="GO:0016020">
    <property type="term" value="C:membrane"/>
    <property type="evidence" value="ECO:0007669"/>
    <property type="project" value="InterPro"/>
</dbReference>
<dbReference type="PANTHER" id="PTHR22900">
    <property type="entry name" value="PROTEIN CBG14245-RELATED"/>
    <property type="match status" value="1"/>
</dbReference>
<evidence type="ECO:0008006" key="3">
    <source>
        <dbReference type="Google" id="ProtNLM"/>
    </source>
</evidence>
<dbReference type="AlphaFoldDB" id="A0A8S1GMD2"/>
<organism evidence="1 2">
    <name type="scientific">Caenorhabditis auriculariae</name>
    <dbReference type="NCBI Taxonomy" id="2777116"/>
    <lineage>
        <taxon>Eukaryota</taxon>
        <taxon>Metazoa</taxon>
        <taxon>Ecdysozoa</taxon>
        <taxon>Nematoda</taxon>
        <taxon>Chromadorea</taxon>
        <taxon>Rhabditida</taxon>
        <taxon>Rhabditina</taxon>
        <taxon>Rhabditomorpha</taxon>
        <taxon>Rhabditoidea</taxon>
        <taxon>Rhabditidae</taxon>
        <taxon>Peloderinae</taxon>
        <taxon>Caenorhabditis</taxon>
    </lineage>
</organism>